<dbReference type="EMBL" id="BKCJ010057025">
    <property type="protein sequence ID" value="GEW40528.1"/>
    <property type="molecule type" value="Genomic_DNA"/>
</dbReference>
<sequence>MHVLDQNKDKEVKDSELHSLGDVTFEQLMDEVDQQNKDAQEKAESPYDTKSKIKFIKSFKVATIFDLLSIHQEEEEHTANVENITCLGSGLIGMELNDSDSDYRIHFMHDNDLVSLTCFEAPNFADEESQSDHQGTADNLHITLGVKKSLVVDTSEKEVSDNEPLVKKLKFLILTSSLITSPTPLNSILPKPVLKTEVTTMTFYQFTKHLTQTTSTILSPFPLREPTPPREESKGKGIITKEPLKEIMPFMNKGGSFPKMLSLKSFVTPEGKLTNEYAMAQVKEMKRLADLKAEKEKSEASLKKIMNPADI</sequence>
<accession>A0A699GWH4</accession>
<proteinExistence type="predicted"/>
<reference evidence="1" key="1">
    <citation type="journal article" date="2019" name="Sci. Rep.">
        <title>Draft genome of Tanacetum cinerariifolium, the natural source of mosquito coil.</title>
        <authorList>
            <person name="Yamashiro T."/>
            <person name="Shiraishi A."/>
            <person name="Satake H."/>
            <person name="Nakayama K."/>
        </authorList>
    </citation>
    <scope>NUCLEOTIDE SEQUENCE</scope>
</reference>
<name>A0A699GWH4_TANCI</name>
<dbReference type="AlphaFoldDB" id="A0A699GWH4"/>
<comment type="caution">
    <text evidence="1">The sequence shown here is derived from an EMBL/GenBank/DDBJ whole genome shotgun (WGS) entry which is preliminary data.</text>
</comment>
<protein>
    <submittedName>
        <fullName evidence="1">Uncharacterized protein</fullName>
    </submittedName>
</protein>
<organism evidence="1">
    <name type="scientific">Tanacetum cinerariifolium</name>
    <name type="common">Dalmatian daisy</name>
    <name type="synonym">Chrysanthemum cinerariifolium</name>
    <dbReference type="NCBI Taxonomy" id="118510"/>
    <lineage>
        <taxon>Eukaryota</taxon>
        <taxon>Viridiplantae</taxon>
        <taxon>Streptophyta</taxon>
        <taxon>Embryophyta</taxon>
        <taxon>Tracheophyta</taxon>
        <taxon>Spermatophyta</taxon>
        <taxon>Magnoliopsida</taxon>
        <taxon>eudicotyledons</taxon>
        <taxon>Gunneridae</taxon>
        <taxon>Pentapetalae</taxon>
        <taxon>asterids</taxon>
        <taxon>campanulids</taxon>
        <taxon>Asterales</taxon>
        <taxon>Asteraceae</taxon>
        <taxon>Asteroideae</taxon>
        <taxon>Anthemideae</taxon>
        <taxon>Anthemidinae</taxon>
        <taxon>Tanacetum</taxon>
    </lineage>
</organism>
<gene>
    <name evidence="1" type="ORF">Tci_212504</name>
</gene>
<evidence type="ECO:0000313" key="1">
    <source>
        <dbReference type="EMBL" id="GEW40528.1"/>
    </source>
</evidence>